<dbReference type="GO" id="GO:0016747">
    <property type="term" value="F:acyltransferase activity, transferring groups other than amino-acyl groups"/>
    <property type="evidence" value="ECO:0007669"/>
    <property type="project" value="InterPro"/>
</dbReference>
<dbReference type="PROSITE" id="PS51186">
    <property type="entry name" value="GNAT"/>
    <property type="match status" value="1"/>
</dbReference>
<dbReference type="InterPro" id="IPR016181">
    <property type="entry name" value="Acyl_CoA_acyltransferase"/>
</dbReference>
<dbReference type="AlphaFoldDB" id="A0A7Y7YGI4"/>
<organism evidence="2 3">
    <name type="scientific">Pseudomonas gingeri</name>
    <dbReference type="NCBI Taxonomy" id="117681"/>
    <lineage>
        <taxon>Bacteria</taxon>
        <taxon>Pseudomonadati</taxon>
        <taxon>Pseudomonadota</taxon>
        <taxon>Gammaproteobacteria</taxon>
        <taxon>Pseudomonadales</taxon>
        <taxon>Pseudomonadaceae</taxon>
        <taxon>Pseudomonas</taxon>
    </lineage>
</organism>
<evidence type="ECO:0000313" key="2">
    <source>
        <dbReference type="EMBL" id="NWC36084.1"/>
    </source>
</evidence>
<dbReference type="InterPro" id="IPR000182">
    <property type="entry name" value="GNAT_dom"/>
</dbReference>
<name>A0A7Y7YGI4_9PSED</name>
<dbReference type="CDD" id="cd04301">
    <property type="entry name" value="NAT_SF"/>
    <property type="match status" value="1"/>
</dbReference>
<evidence type="ECO:0000259" key="1">
    <source>
        <dbReference type="PROSITE" id="PS51186"/>
    </source>
</evidence>
<dbReference type="Gene3D" id="3.40.630.30">
    <property type="match status" value="1"/>
</dbReference>
<keyword evidence="2" id="KW-0808">Transferase</keyword>
<reference evidence="2 3" key="1">
    <citation type="submission" date="2020-04" db="EMBL/GenBank/DDBJ databases">
        <title>Molecular characterization of pseudomonads from Agaricus bisporus reveal novel blotch 2 pathogens in Western Europe.</title>
        <authorList>
            <person name="Taparia T."/>
            <person name="Krijger M."/>
            <person name="Haynes E."/>
            <person name="Elpinstone J.G."/>
            <person name="Noble R."/>
            <person name="Van Der Wolf J."/>
        </authorList>
    </citation>
    <scope>NUCLEOTIDE SEQUENCE [LARGE SCALE GENOMIC DNA]</scope>
    <source>
        <strain evidence="2 3">IPO3737</strain>
    </source>
</reference>
<protein>
    <submittedName>
        <fullName evidence="2">GNAT family N-acetyltransferase</fullName>
    </submittedName>
</protein>
<accession>A0A7Y7YGI4</accession>
<feature type="domain" description="N-acetyltransferase" evidence="1">
    <location>
        <begin position="1"/>
        <end position="130"/>
    </location>
</feature>
<sequence length="145" mass="15865">MPTADYALLPEPLRPLLNKFYRAHNSSMRSAGDGQLWVARCDGIIAGLCLTAVAEGFWLTGLLVDPCWRGRGIASALIARARREAEGPVWLFCHPDLQGFYARQGFSPARTLPQSLADRLARYSRSKPLVALGIEPLVSSTAKNV</sequence>
<dbReference type="SUPFAM" id="SSF55729">
    <property type="entry name" value="Acyl-CoA N-acyltransferases (Nat)"/>
    <property type="match status" value="1"/>
</dbReference>
<comment type="caution">
    <text evidence="2">The sequence shown here is derived from an EMBL/GenBank/DDBJ whole genome shotgun (WGS) entry which is preliminary data.</text>
</comment>
<evidence type="ECO:0000313" key="3">
    <source>
        <dbReference type="Proteomes" id="UP000520592"/>
    </source>
</evidence>
<dbReference type="Pfam" id="PF13508">
    <property type="entry name" value="Acetyltransf_7"/>
    <property type="match status" value="1"/>
</dbReference>
<proteinExistence type="predicted"/>
<dbReference type="RefSeq" id="WP_177058999.1">
    <property type="nucleotide sequence ID" value="NZ_JACAPS010000023.1"/>
</dbReference>
<dbReference type="EMBL" id="JACAQD010000038">
    <property type="protein sequence ID" value="NWC36084.1"/>
    <property type="molecule type" value="Genomic_DNA"/>
</dbReference>
<gene>
    <name evidence="2" type="ORF">HX876_27310</name>
</gene>
<dbReference type="Proteomes" id="UP000520592">
    <property type="component" value="Unassembled WGS sequence"/>
</dbReference>